<dbReference type="AlphaFoldDB" id="A0A3M0G945"/>
<evidence type="ECO:0000313" key="2">
    <source>
        <dbReference type="Proteomes" id="UP000275256"/>
    </source>
</evidence>
<evidence type="ECO:0000313" key="1">
    <source>
        <dbReference type="EMBL" id="RMB61511.1"/>
    </source>
</evidence>
<sequence length="827" mass="88384">MTETFFAWQRSGVSALAGPTYAEGRMQGELVVTLDDGAARDGSAPFLFAGPQDVLSLQAGVIVGRKPAPGTLDAEITRVAHIELSDPGLPWRYTPLRNQPLLRPWLVLVVGTTGQEVIVDGATVRILNTALVAHPLTNSAGWAHVHAIPGATIARILSPRQLAANASYTAVLVPAIVPGTGANPPQVAWRDGTPEVTLPCHDHWSFRTRDDTDDFRSIAQRLEPLTTAEEEALQSAGFGRAVVTVRGRDDPVLQLGGALSAVDKPPSEPLSDHVGIAEEVEKLAELSEVHGGRWVLGLPRFDEPWAAPGTPVPVSGWRRQLRVDPRHRGTAGLGAWAAIAWQEKIAAGAAQQSGELAVLAERVRNLSLGLHAARRLWTRRLPADPRAAFAVVAPMLSRLPVDGGAVALDRLAGRTSRLVPALFSSGARRMLRPRNALARVAGPGATSLPALIDAAATKCVPPPEPLPGQYELAKAASDPAAREKGANMLRQAGNAFLEVAMEALPQDSKESVGNLPELLRQLSEDTLGRVARPPVEVECSPVADMGALANSVLGGIDPMVARPVVVGRVLDGITGIRQPELAPPDLALELNIPLWSFLQENSPDWLLPGGGELPIDRVHAISTNPEFVDAFLLGANHRALGELRWRNLPLVTGWTPLRRFWQRIDDDGAGPTTDVRPVLDILTGPSPGAPIWTDTSALGDPSHSVGIGAQLVVVLHTELFRRYPATIVYLMLNPGGTATWQDDVDKIVNPRILPNLTGSLHPELVFFGFPLPPTAGKDHWLVLEEPPPGFRFTPPTAAQGPMTDGAAYAKATLNKPIRAFFGKLLPQ</sequence>
<dbReference type="RefSeq" id="WP_121900058.1">
    <property type="nucleotide sequence ID" value="NZ_REFW01000001.1"/>
</dbReference>
<keyword evidence="2" id="KW-1185">Reference proteome</keyword>
<organism evidence="1 2">
    <name type="scientific">Tessaracoccus antarcticus</name>
    <dbReference type="NCBI Taxonomy" id="2479848"/>
    <lineage>
        <taxon>Bacteria</taxon>
        <taxon>Bacillati</taxon>
        <taxon>Actinomycetota</taxon>
        <taxon>Actinomycetes</taxon>
        <taxon>Propionibacteriales</taxon>
        <taxon>Propionibacteriaceae</taxon>
        <taxon>Tessaracoccus</taxon>
    </lineage>
</organism>
<gene>
    <name evidence="1" type="ORF">EAX62_02390</name>
</gene>
<dbReference type="EMBL" id="REFW01000001">
    <property type="protein sequence ID" value="RMB61511.1"/>
    <property type="molecule type" value="Genomic_DNA"/>
</dbReference>
<protein>
    <submittedName>
        <fullName evidence="1">Uncharacterized protein</fullName>
    </submittedName>
</protein>
<reference evidence="1 2" key="1">
    <citation type="submission" date="2018-10" db="EMBL/GenBank/DDBJ databases">
        <title>Tessaracoccus antarcticuss sp. nov., isolated from sediment.</title>
        <authorList>
            <person name="Zhou L.Y."/>
            <person name="Du Z.J."/>
        </authorList>
    </citation>
    <scope>NUCLEOTIDE SEQUENCE [LARGE SCALE GENOMIC DNA]</scope>
    <source>
        <strain evidence="1 2">JDX10</strain>
    </source>
</reference>
<dbReference type="OrthoDB" id="9816502at2"/>
<name>A0A3M0G945_9ACTN</name>
<proteinExistence type="predicted"/>
<comment type="caution">
    <text evidence="1">The sequence shown here is derived from an EMBL/GenBank/DDBJ whole genome shotgun (WGS) entry which is preliminary data.</text>
</comment>
<dbReference type="Proteomes" id="UP000275256">
    <property type="component" value="Unassembled WGS sequence"/>
</dbReference>
<accession>A0A3M0G945</accession>